<name>A0A2N0B7W6_9LEPT</name>
<evidence type="ECO:0000313" key="3">
    <source>
        <dbReference type="EMBL" id="PJZ92620.1"/>
    </source>
</evidence>
<reference evidence="3" key="1">
    <citation type="submission" date="2017-07" db="EMBL/GenBank/DDBJ databases">
        <title>Leptospira spp. isolated from tropical soils.</title>
        <authorList>
            <person name="Thibeaux R."/>
            <person name="Iraola G."/>
            <person name="Ferres I."/>
            <person name="Bierque E."/>
            <person name="Girault D."/>
            <person name="Soupe-Gilbert M.-E."/>
            <person name="Picardeau M."/>
            <person name="Goarant C."/>
        </authorList>
    </citation>
    <scope>NUCLEOTIDE SEQUENCE [LARGE SCALE GENOMIC DNA]</scope>
    <source>
        <strain evidence="3">ATI7-C-A5</strain>
    </source>
</reference>
<evidence type="ECO:0000313" key="2">
    <source>
        <dbReference type="EMBL" id="MDV6237552.1"/>
    </source>
</evidence>
<feature type="signal peptide" evidence="1">
    <location>
        <begin position="1"/>
        <end position="25"/>
    </location>
</feature>
<accession>A0A2N0B7W6</accession>
<dbReference type="EMBL" id="NPEF02000027">
    <property type="protein sequence ID" value="MDV6237552.1"/>
    <property type="molecule type" value="Genomic_DNA"/>
</dbReference>
<dbReference type="RefSeq" id="WP_125226203.1">
    <property type="nucleotide sequence ID" value="NZ_NPEF02000027.1"/>
</dbReference>
<dbReference type="EMBL" id="NPEF01000119">
    <property type="protein sequence ID" value="PJZ92620.1"/>
    <property type="molecule type" value="Genomic_DNA"/>
</dbReference>
<gene>
    <name evidence="2" type="ORF">CH379_018115</name>
    <name evidence="3" type="ORF">CH379_12160</name>
</gene>
<dbReference type="Proteomes" id="UP000232122">
    <property type="component" value="Unassembled WGS sequence"/>
</dbReference>
<keyword evidence="4" id="KW-1185">Reference proteome</keyword>
<sequence length="374" mass="42212">MKRTRLRLPVFCFICFLFLNSISCANRLRQPDPGYILLEAEGSDPLDAEKNAKLEMIRQVLGTRVESNSFLMDASSLGDLVETSESGIVRWFRILEQKYSKNRIFIKAEGVVDAVRFGESVEEQYRLLGKPRILPLVAERFGSERSPFGRTFTEAKLISLFPHLDFIDADSLDRRIPTEIGAAKNGNVPLRFLESARAKDADLIWWIEFDSREGERLSSDTSLRSVFATLAFRLIEVSSGKVLGSGNLQGGKPAIDLRYGSEKAVDQLLAEMKPSVLRQLSEKWKRGNSLRVVLEDAGEVSFRENLIRLIRTTRGVGSFRDLGKDERGRSVLEIDALMNAGKLYSILRETETRADLFLEAVEIRGGFLLLRSKK</sequence>
<proteinExistence type="predicted"/>
<feature type="chain" id="PRO_5044577174" description="DUF2066 domain-containing protein" evidence="1">
    <location>
        <begin position="26"/>
        <end position="374"/>
    </location>
</feature>
<organism evidence="3">
    <name type="scientific">Leptospira ellisii</name>
    <dbReference type="NCBI Taxonomy" id="2023197"/>
    <lineage>
        <taxon>Bacteria</taxon>
        <taxon>Pseudomonadati</taxon>
        <taxon>Spirochaetota</taxon>
        <taxon>Spirochaetia</taxon>
        <taxon>Leptospirales</taxon>
        <taxon>Leptospiraceae</taxon>
        <taxon>Leptospira</taxon>
    </lineage>
</organism>
<dbReference type="OrthoDB" id="345054at2"/>
<dbReference type="AlphaFoldDB" id="A0A2N0B7W6"/>
<evidence type="ECO:0000313" key="4">
    <source>
        <dbReference type="Proteomes" id="UP000232122"/>
    </source>
</evidence>
<reference evidence="2 4" key="2">
    <citation type="journal article" date="2018" name="Microb. Genom.">
        <title>Deciphering the unexplored Leptospira diversity from soils uncovers genomic evolution to virulence.</title>
        <authorList>
            <person name="Thibeaux R."/>
            <person name="Iraola G."/>
            <person name="Ferres I."/>
            <person name="Bierque E."/>
            <person name="Girault D."/>
            <person name="Soupe-Gilbert M.E."/>
            <person name="Picardeau M."/>
            <person name="Goarant C."/>
        </authorList>
    </citation>
    <scope>NUCLEOTIDE SEQUENCE [LARGE SCALE GENOMIC DNA]</scope>
    <source>
        <strain evidence="2 4">ATI7-C-A5</strain>
    </source>
</reference>
<evidence type="ECO:0008006" key="5">
    <source>
        <dbReference type="Google" id="ProtNLM"/>
    </source>
</evidence>
<protein>
    <recommendedName>
        <fullName evidence="5">DUF2066 domain-containing protein</fullName>
    </recommendedName>
</protein>
<comment type="caution">
    <text evidence="3">The sequence shown here is derived from an EMBL/GenBank/DDBJ whole genome shotgun (WGS) entry which is preliminary data.</text>
</comment>
<keyword evidence="1" id="KW-0732">Signal</keyword>
<reference evidence="2" key="3">
    <citation type="submission" date="2023-10" db="EMBL/GenBank/DDBJ databases">
        <authorList>
            <person name="Picardeau M."/>
            <person name="Thibeaux R."/>
        </authorList>
    </citation>
    <scope>NUCLEOTIDE SEQUENCE</scope>
    <source>
        <strain evidence="2">ATI7-C-A5</strain>
    </source>
</reference>
<evidence type="ECO:0000256" key="1">
    <source>
        <dbReference type="SAM" id="SignalP"/>
    </source>
</evidence>